<name>A0A8J5YK97_9ROSI</name>
<keyword evidence="2" id="KW-1185">Reference proteome</keyword>
<dbReference type="Proteomes" id="UP000701853">
    <property type="component" value="Chromosome 10"/>
</dbReference>
<reference evidence="1 2" key="1">
    <citation type="journal article" date="2021" name="bioRxiv">
        <title>The Gossypium anomalum genome as a resource for cotton improvement and evolutionary analysis of hybrid incompatibility.</title>
        <authorList>
            <person name="Grover C.E."/>
            <person name="Yuan D."/>
            <person name="Arick M.A."/>
            <person name="Miller E.R."/>
            <person name="Hu G."/>
            <person name="Peterson D.G."/>
            <person name="Wendel J.F."/>
            <person name="Udall J.A."/>
        </authorList>
    </citation>
    <scope>NUCLEOTIDE SEQUENCE [LARGE SCALE GENOMIC DNA]</scope>
    <source>
        <strain evidence="1">JFW-Udall</strain>
        <tissue evidence="1">Leaf</tissue>
    </source>
</reference>
<proteinExistence type="predicted"/>
<dbReference type="AlphaFoldDB" id="A0A8J5YK97"/>
<organism evidence="1 2">
    <name type="scientific">Gossypium anomalum</name>
    <dbReference type="NCBI Taxonomy" id="47600"/>
    <lineage>
        <taxon>Eukaryota</taxon>
        <taxon>Viridiplantae</taxon>
        <taxon>Streptophyta</taxon>
        <taxon>Embryophyta</taxon>
        <taxon>Tracheophyta</taxon>
        <taxon>Spermatophyta</taxon>
        <taxon>Magnoliopsida</taxon>
        <taxon>eudicotyledons</taxon>
        <taxon>Gunneridae</taxon>
        <taxon>Pentapetalae</taxon>
        <taxon>rosids</taxon>
        <taxon>malvids</taxon>
        <taxon>Malvales</taxon>
        <taxon>Malvaceae</taxon>
        <taxon>Malvoideae</taxon>
        <taxon>Gossypium</taxon>
    </lineage>
</organism>
<evidence type="ECO:0000313" key="2">
    <source>
        <dbReference type="Proteomes" id="UP000701853"/>
    </source>
</evidence>
<sequence length="63" mass="7288">MLSTVLRLFSSMKGHHQGLERVSSTPVKYVIVALLTTSDFALLQGSWHFKGFPEKKKSKWEWH</sequence>
<comment type="caution">
    <text evidence="1">The sequence shown here is derived from an EMBL/GenBank/DDBJ whole genome shotgun (WGS) entry which is preliminary data.</text>
</comment>
<protein>
    <submittedName>
        <fullName evidence="1">Uncharacterized protein</fullName>
    </submittedName>
</protein>
<gene>
    <name evidence="1" type="ORF">CXB51_025906</name>
</gene>
<accession>A0A8J5YK97</accession>
<dbReference type="EMBL" id="JAHUZN010000010">
    <property type="protein sequence ID" value="KAG8481140.1"/>
    <property type="molecule type" value="Genomic_DNA"/>
</dbReference>
<evidence type="ECO:0000313" key="1">
    <source>
        <dbReference type="EMBL" id="KAG8481140.1"/>
    </source>
</evidence>
<dbReference type="OrthoDB" id="10408131at2759"/>